<evidence type="ECO:0000256" key="1">
    <source>
        <dbReference type="SAM" id="Phobius"/>
    </source>
</evidence>
<dbReference type="GO" id="GO:0015280">
    <property type="term" value="F:ligand-gated sodium channel activity"/>
    <property type="evidence" value="ECO:0007669"/>
    <property type="project" value="TreeGrafter"/>
</dbReference>
<dbReference type="GO" id="GO:0005765">
    <property type="term" value="C:lysosomal membrane"/>
    <property type="evidence" value="ECO:0007669"/>
    <property type="project" value="InterPro"/>
</dbReference>
<name>A0A819J264_9BILA</name>
<dbReference type="PANTHER" id="PTHR46768:SF1">
    <property type="entry name" value="TWO PORE CHANNEL PROTEIN 2"/>
    <property type="match status" value="1"/>
</dbReference>
<protein>
    <submittedName>
        <fullName evidence="2">Uncharacterized protein</fullName>
    </submittedName>
</protein>
<dbReference type="GO" id="GO:0097682">
    <property type="term" value="F:intracellularly phosphatidylinositol-3,5-bisphosphate-gated monatomic cation channel activity"/>
    <property type="evidence" value="ECO:0007669"/>
    <property type="project" value="TreeGrafter"/>
</dbReference>
<dbReference type="AlphaFoldDB" id="A0A819J264"/>
<evidence type="ECO:0000313" key="2">
    <source>
        <dbReference type="EMBL" id="CAF3927234.1"/>
    </source>
</evidence>
<dbReference type="GO" id="GO:0019722">
    <property type="term" value="P:calcium-mediated signaling"/>
    <property type="evidence" value="ECO:0007669"/>
    <property type="project" value="TreeGrafter"/>
</dbReference>
<keyword evidence="1" id="KW-0472">Membrane</keyword>
<sequence>MPGRQTVSSINTDDESDPIMLSPPISMKNRLRNFFGIPKPIENDDCSWSANTLLCATVFLEDAVNYRSIVHKVTKNYLFIYRWFSSSLIQKLHRIALTINLCLALFERPSSFSVTSDVRDKPDRIAFPYSLLMIIEGLTLIWFLLYICTKTACLGIKHARKRFWFIAFFIVTIYSLCEWFVMIAIIRHIYDGIRLRRILRPLFMIESSQLMKKALKAVQKDLLTIIA</sequence>
<keyword evidence="1" id="KW-1133">Transmembrane helix</keyword>
<accession>A0A819J264</accession>
<organism evidence="2 3">
    <name type="scientific">Rotaria sordida</name>
    <dbReference type="NCBI Taxonomy" id="392033"/>
    <lineage>
        <taxon>Eukaryota</taxon>
        <taxon>Metazoa</taxon>
        <taxon>Spiralia</taxon>
        <taxon>Gnathifera</taxon>
        <taxon>Rotifera</taxon>
        <taxon>Eurotatoria</taxon>
        <taxon>Bdelloidea</taxon>
        <taxon>Philodinida</taxon>
        <taxon>Philodinidae</taxon>
        <taxon>Rotaria</taxon>
    </lineage>
</organism>
<reference evidence="2" key="1">
    <citation type="submission" date="2021-02" db="EMBL/GenBank/DDBJ databases">
        <authorList>
            <person name="Nowell W R."/>
        </authorList>
    </citation>
    <scope>NUCLEOTIDE SEQUENCE</scope>
</reference>
<proteinExistence type="predicted"/>
<dbReference type="GO" id="GO:0022832">
    <property type="term" value="F:voltage-gated channel activity"/>
    <property type="evidence" value="ECO:0007669"/>
    <property type="project" value="InterPro"/>
</dbReference>
<dbReference type="EMBL" id="CAJOBE010004340">
    <property type="protein sequence ID" value="CAF3927234.1"/>
    <property type="molecule type" value="Genomic_DNA"/>
</dbReference>
<evidence type="ECO:0000313" key="3">
    <source>
        <dbReference type="Proteomes" id="UP000663874"/>
    </source>
</evidence>
<gene>
    <name evidence="2" type="ORF">FNK824_LOCUS21943</name>
</gene>
<dbReference type="Proteomes" id="UP000663874">
    <property type="component" value="Unassembled WGS sequence"/>
</dbReference>
<dbReference type="PANTHER" id="PTHR46768">
    <property type="entry name" value="TWO PORE CALCIUM CHANNEL PROTEIN 2"/>
    <property type="match status" value="1"/>
</dbReference>
<keyword evidence="1" id="KW-0812">Transmembrane</keyword>
<comment type="caution">
    <text evidence="2">The sequence shown here is derived from an EMBL/GenBank/DDBJ whole genome shotgun (WGS) entry which is preliminary data.</text>
</comment>
<feature type="transmembrane region" description="Helical" evidence="1">
    <location>
        <begin position="126"/>
        <end position="145"/>
    </location>
</feature>
<feature type="transmembrane region" description="Helical" evidence="1">
    <location>
        <begin position="165"/>
        <end position="190"/>
    </location>
</feature>
<dbReference type="GO" id="GO:0075509">
    <property type="term" value="P:endocytosis involved in viral entry into host cell"/>
    <property type="evidence" value="ECO:0007669"/>
    <property type="project" value="TreeGrafter"/>
</dbReference>
<dbReference type="InterPro" id="IPR028798">
    <property type="entry name" value="TPC2"/>
</dbReference>